<dbReference type="SUPFAM" id="SSF56672">
    <property type="entry name" value="DNA/RNA polymerases"/>
    <property type="match status" value="1"/>
</dbReference>
<organism evidence="2 3">
    <name type="scientific">Marinobacterium halophilum</name>
    <dbReference type="NCBI Taxonomy" id="267374"/>
    <lineage>
        <taxon>Bacteria</taxon>
        <taxon>Pseudomonadati</taxon>
        <taxon>Pseudomonadota</taxon>
        <taxon>Gammaproteobacteria</taxon>
        <taxon>Oceanospirillales</taxon>
        <taxon>Oceanospirillaceae</taxon>
        <taxon>Marinobacterium</taxon>
    </lineage>
</organism>
<proteinExistence type="predicted"/>
<keyword evidence="2" id="KW-0808">Transferase</keyword>
<sequence>MKKAKIKLNDYSRILLSETSPYDVPIIFTNNWFYQKIKNKREKNQAIQDIINYAFDRKDLDEFSMPMRYKIRKDDISYRHMGLIHPAQQLNMLEFYKTYADQILLYCSKSSFSIRRPAKVASSYFKPNKLQESKSLKSSSAERISDESNFRHSTSYFAYDRHTKLYQFFEDEEFFKLEGKYTDFWSIDITKCFDSLYSHSISWATKGKFRAKSTKAKDTFGAIFDRLMQRSNFNETNGIIIGNEVSRIFAETILQDVDYKVKLTLSGIGLQESIDYDVRRYVDDYFIFASSPETCQSVLEAIEDNLRGYKLFVNKQKTKKTQKPFITGITRSKLATSNSLTDLYDLLFLTEENITRVNTIRIRSTYSVVKSFINKIKSPCHDDKETYYVMTGYVISALTNKIRDTYNTAPNELSKEDFSSYRNAFVIILKIAFHLFSVNPSFNNSIKLSMLSYISFNFFERYFPEEEKTIKLLINGYIRDFFESGKCKQSLDSANNYFPIEFSNLLFVARNMGSDYLLNHKQIKSIFDLEGAKKRREKFLEQEENSDYFQLTSLLYYIGNEPEYDRIKNEAIKEINSRLSNLEDLHKDAKLCYLLLDSISCPFIPERNRKTWSSRLYETIYKNKPDTEKANNFFNSISEEQWFISWYYPDLWNTLEKKELQFEY</sequence>
<dbReference type="RefSeq" id="WP_170069308.1">
    <property type="nucleotide sequence ID" value="NZ_PYGI01000012.1"/>
</dbReference>
<dbReference type="PROSITE" id="PS50878">
    <property type="entry name" value="RT_POL"/>
    <property type="match status" value="1"/>
</dbReference>
<evidence type="ECO:0000313" key="3">
    <source>
        <dbReference type="Proteomes" id="UP000242133"/>
    </source>
</evidence>
<keyword evidence="2" id="KW-0695">RNA-directed DNA polymerase</keyword>
<dbReference type="NCBIfam" id="NF041748">
    <property type="entry name" value="Drt3b"/>
    <property type="match status" value="1"/>
</dbReference>
<dbReference type="Proteomes" id="UP000242133">
    <property type="component" value="Unassembled WGS sequence"/>
</dbReference>
<dbReference type="InterPro" id="IPR000477">
    <property type="entry name" value="RT_dom"/>
</dbReference>
<feature type="domain" description="Reverse transcriptase" evidence="1">
    <location>
        <begin position="114"/>
        <end position="331"/>
    </location>
</feature>
<name>A0A2P8EVD2_9GAMM</name>
<evidence type="ECO:0000259" key="1">
    <source>
        <dbReference type="PROSITE" id="PS50878"/>
    </source>
</evidence>
<comment type="caution">
    <text evidence="2">The sequence shown here is derived from an EMBL/GenBank/DDBJ whole genome shotgun (WGS) entry which is preliminary data.</text>
</comment>
<dbReference type="GO" id="GO:0003964">
    <property type="term" value="F:RNA-directed DNA polymerase activity"/>
    <property type="evidence" value="ECO:0007669"/>
    <property type="project" value="UniProtKB-KW"/>
</dbReference>
<keyword evidence="3" id="KW-1185">Reference proteome</keyword>
<dbReference type="Pfam" id="PF00078">
    <property type="entry name" value="RVT_1"/>
    <property type="match status" value="1"/>
</dbReference>
<dbReference type="EMBL" id="PYGI01000012">
    <property type="protein sequence ID" value="PSL13433.1"/>
    <property type="molecule type" value="Genomic_DNA"/>
</dbReference>
<gene>
    <name evidence="2" type="ORF">CLV44_11268</name>
</gene>
<protein>
    <submittedName>
        <fullName evidence="2">Reverse transcriptase (RNA-dependent DNA polymerase)</fullName>
    </submittedName>
</protein>
<accession>A0A2P8EVD2</accession>
<dbReference type="InterPro" id="IPR043502">
    <property type="entry name" value="DNA/RNA_pol_sf"/>
</dbReference>
<reference evidence="2 3" key="1">
    <citation type="submission" date="2018-03" db="EMBL/GenBank/DDBJ databases">
        <title>Genomic Encyclopedia of Archaeal and Bacterial Type Strains, Phase II (KMG-II): from individual species to whole genera.</title>
        <authorList>
            <person name="Goeker M."/>
        </authorList>
    </citation>
    <scope>NUCLEOTIDE SEQUENCE [LARGE SCALE GENOMIC DNA]</scope>
    <source>
        <strain evidence="2 3">DSM 17586</strain>
    </source>
</reference>
<dbReference type="CDD" id="cd01646">
    <property type="entry name" value="RT_Bac_retron_I"/>
    <property type="match status" value="1"/>
</dbReference>
<dbReference type="AlphaFoldDB" id="A0A2P8EVD2"/>
<keyword evidence="2" id="KW-0548">Nucleotidyltransferase</keyword>
<evidence type="ECO:0000313" key="2">
    <source>
        <dbReference type="EMBL" id="PSL13433.1"/>
    </source>
</evidence>